<proteinExistence type="predicted"/>
<feature type="compositionally biased region" description="Polar residues" evidence="1">
    <location>
        <begin position="140"/>
        <end position="151"/>
    </location>
</feature>
<feature type="compositionally biased region" description="Basic and acidic residues" evidence="1">
    <location>
        <begin position="112"/>
        <end position="139"/>
    </location>
</feature>
<feature type="region of interest" description="Disordered" evidence="1">
    <location>
        <begin position="101"/>
        <end position="151"/>
    </location>
</feature>
<evidence type="ECO:0000313" key="3">
    <source>
        <dbReference type="EMBL" id="POY36689.1"/>
    </source>
</evidence>
<feature type="transmembrane region" description="Helical" evidence="2">
    <location>
        <begin position="48"/>
        <end position="68"/>
    </location>
</feature>
<sequence>MSQLSDKDFDKLFSEVFENFSEEPSSKVWFSVENDLERQQRANKKIRLAQWSVAASVVLCLATAALYLTNKQHLKGDQVAVVNTNDPNPDKETRNRAVIIQSPKIRASQPETEVRSEGKENKESKEQKNVPVRKKESSKSKAGTTQWNAESSETRLAKISTTEPSLIQSKGNVKAVPSDQCIPVVEPKLLHQALVAYDESEDGKAIPTVGDALNYIAAKVDKRDKKFLAINKKGSNFSLNLGLVKIERKRQQEEEESSSETEVR</sequence>
<evidence type="ECO:0000313" key="4">
    <source>
        <dbReference type="Proteomes" id="UP000236893"/>
    </source>
</evidence>
<keyword evidence="2" id="KW-1133">Transmembrane helix</keyword>
<gene>
    <name evidence="3" type="ORF">C3K47_10000</name>
</gene>
<keyword evidence="4" id="KW-1185">Reference proteome</keyword>
<dbReference type="OrthoDB" id="790344at2"/>
<organism evidence="3 4">
    <name type="scientific">Solitalea longa</name>
    <dbReference type="NCBI Taxonomy" id="2079460"/>
    <lineage>
        <taxon>Bacteria</taxon>
        <taxon>Pseudomonadati</taxon>
        <taxon>Bacteroidota</taxon>
        <taxon>Sphingobacteriia</taxon>
        <taxon>Sphingobacteriales</taxon>
        <taxon>Sphingobacteriaceae</taxon>
        <taxon>Solitalea</taxon>
    </lineage>
</organism>
<dbReference type="RefSeq" id="WP_103788992.1">
    <property type="nucleotide sequence ID" value="NZ_PQVF01000006.1"/>
</dbReference>
<name>A0A2S5A311_9SPHI</name>
<dbReference type="EMBL" id="PQVF01000006">
    <property type="protein sequence ID" value="POY36689.1"/>
    <property type="molecule type" value="Genomic_DNA"/>
</dbReference>
<comment type="caution">
    <text evidence="3">The sequence shown here is derived from an EMBL/GenBank/DDBJ whole genome shotgun (WGS) entry which is preliminary data.</text>
</comment>
<dbReference type="AlphaFoldDB" id="A0A2S5A311"/>
<evidence type="ECO:0000256" key="2">
    <source>
        <dbReference type="SAM" id="Phobius"/>
    </source>
</evidence>
<evidence type="ECO:0000256" key="1">
    <source>
        <dbReference type="SAM" id="MobiDB-lite"/>
    </source>
</evidence>
<protein>
    <submittedName>
        <fullName evidence="3">Uncharacterized protein</fullName>
    </submittedName>
</protein>
<keyword evidence="2" id="KW-0472">Membrane</keyword>
<keyword evidence="2" id="KW-0812">Transmembrane</keyword>
<reference evidence="3 4" key="1">
    <citation type="submission" date="2018-01" db="EMBL/GenBank/DDBJ databases">
        <authorList>
            <person name="Gaut B.S."/>
            <person name="Morton B.R."/>
            <person name="Clegg M.T."/>
            <person name="Duvall M.R."/>
        </authorList>
    </citation>
    <scope>NUCLEOTIDE SEQUENCE [LARGE SCALE GENOMIC DNA]</scope>
    <source>
        <strain evidence="3 4">HR-AV</strain>
    </source>
</reference>
<accession>A0A2S5A311</accession>
<dbReference type="Proteomes" id="UP000236893">
    <property type="component" value="Unassembled WGS sequence"/>
</dbReference>